<dbReference type="PROSITE" id="PS51257">
    <property type="entry name" value="PROKAR_LIPOPROTEIN"/>
    <property type="match status" value="1"/>
</dbReference>
<feature type="compositionally biased region" description="Basic and acidic residues" evidence="1">
    <location>
        <begin position="51"/>
        <end position="67"/>
    </location>
</feature>
<accession>A0A3B0SA51</accession>
<reference evidence="2" key="1">
    <citation type="submission" date="2018-06" db="EMBL/GenBank/DDBJ databases">
        <authorList>
            <person name="Zhirakovskaya E."/>
        </authorList>
    </citation>
    <scope>NUCLEOTIDE SEQUENCE</scope>
</reference>
<name>A0A3B0SA51_9ZZZZ</name>
<dbReference type="EMBL" id="UOEJ01000138">
    <property type="protein sequence ID" value="VAW00863.1"/>
    <property type="molecule type" value="Genomic_DNA"/>
</dbReference>
<evidence type="ECO:0000256" key="1">
    <source>
        <dbReference type="SAM" id="MobiDB-lite"/>
    </source>
</evidence>
<organism evidence="2">
    <name type="scientific">hydrothermal vent metagenome</name>
    <dbReference type="NCBI Taxonomy" id="652676"/>
    <lineage>
        <taxon>unclassified sequences</taxon>
        <taxon>metagenomes</taxon>
        <taxon>ecological metagenomes</taxon>
    </lineage>
</organism>
<sequence>MTRNRFTALLLTGLITSLMAGCSGDDEYLFEHGPAGPNTGKTLKNLPEGLLPDKRNSNHTGDTLEPK</sequence>
<proteinExistence type="predicted"/>
<evidence type="ECO:0008006" key="3">
    <source>
        <dbReference type="Google" id="ProtNLM"/>
    </source>
</evidence>
<dbReference type="AlphaFoldDB" id="A0A3B0SA51"/>
<protein>
    <recommendedName>
        <fullName evidence="3">Lipoprotein</fullName>
    </recommendedName>
</protein>
<gene>
    <name evidence="2" type="ORF">MNBD_ALPHA01-944</name>
</gene>
<feature type="region of interest" description="Disordered" evidence="1">
    <location>
        <begin position="33"/>
        <end position="67"/>
    </location>
</feature>
<evidence type="ECO:0000313" key="2">
    <source>
        <dbReference type="EMBL" id="VAW00863.1"/>
    </source>
</evidence>